<dbReference type="EMBL" id="JACYFG010000057">
    <property type="protein sequence ID" value="MBD5782263.1"/>
    <property type="molecule type" value="Genomic_DNA"/>
</dbReference>
<dbReference type="Proteomes" id="UP000622317">
    <property type="component" value="Unassembled WGS sequence"/>
</dbReference>
<dbReference type="AlphaFoldDB" id="A0A927IJY0"/>
<keyword evidence="4" id="KW-0862">Zinc</keyword>
<comment type="caution">
    <text evidence="6">The sequence shown here is derived from an EMBL/GenBank/DDBJ whole genome shotgun (WGS) entry which is preliminary data.</text>
</comment>
<dbReference type="PANTHER" id="PTHR37326">
    <property type="entry name" value="BLL3975 PROTEIN"/>
    <property type="match status" value="1"/>
</dbReference>
<dbReference type="PIRSF" id="PIRSF039012">
    <property type="entry name" value="ASP"/>
    <property type="match status" value="1"/>
</dbReference>
<dbReference type="RefSeq" id="WP_191619343.1">
    <property type="nucleotide sequence ID" value="NZ_JACYFG010000057.1"/>
</dbReference>
<dbReference type="Pfam" id="PF24827">
    <property type="entry name" value="AstE_AspA_cat"/>
    <property type="match status" value="1"/>
</dbReference>
<evidence type="ECO:0000313" key="7">
    <source>
        <dbReference type="Proteomes" id="UP000622317"/>
    </source>
</evidence>
<keyword evidence="7" id="KW-1185">Reference proteome</keyword>
<dbReference type="GO" id="GO:0016811">
    <property type="term" value="F:hydrolase activity, acting on carbon-nitrogen (but not peptide) bonds, in linear amides"/>
    <property type="evidence" value="ECO:0007669"/>
    <property type="project" value="InterPro"/>
</dbReference>
<reference evidence="6" key="1">
    <citation type="submission" date="2020-09" db="EMBL/GenBank/DDBJ databases">
        <title>Pelagicoccus enzymogenes sp. nov. with an EPS production, isolated from marine sediment.</title>
        <authorList>
            <person name="Feng X."/>
        </authorList>
    </citation>
    <scope>NUCLEOTIDE SEQUENCE</scope>
    <source>
        <strain evidence="6">NFK12</strain>
    </source>
</reference>
<gene>
    <name evidence="6" type="ORF">IEN85_22380</name>
</gene>
<evidence type="ECO:0000256" key="4">
    <source>
        <dbReference type="ARBA" id="ARBA00022833"/>
    </source>
</evidence>
<protein>
    <submittedName>
        <fullName evidence="6">Succinylglutamate desuccinylase/aspartoacylase family protein</fullName>
    </submittedName>
</protein>
<sequence>MPKARNSALKIGGVTIRAGETKDIGLNLSETYTGDTIRMPVRVIRSKKAGPRVFVTAAIHGDEINGTGIIHDFLFGQSCELKCGTLILVPVVNVLGFENNQRYLPDRRDLNRSFPGSQNGSMAGRIAYKLMNEIAKKCDYGIDLHSAAFQRTNYPNVRADLSSPNIRKLASAFGCALVIDGKGPLGSFRRESARAGTPTIILEAGEPWKIEPSVLQIGVQGIRNVLVHLGMQDGQPSPPPFQATIRKTLWLRATVGGILKFHISPGAFVREGEAIATNYSILGEEQNIITSPTHGIAIGMATMPAVKPGEPVCHIAKLSESQIKRYERSLNKDKSDPYKQAQSDLATNLDVVEVNES</sequence>
<dbReference type="SUPFAM" id="SSF53187">
    <property type="entry name" value="Zn-dependent exopeptidases"/>
    <property type="match status" value="1"/>
</dbReference>
<dbReference type="InterPro" id="IPR053138">
    <property type="entry name" value="N-alpha-Ac-DABA_deacetylase"/>
</dbReference>
<evidence type="ECO:0000256" key="2">
    <source>
        <dbReference type="ARBA" id="ARBA00022723"/>
    </source>
</evidence>
<evidence type="ECO:0000259" key="5">
    <source>
        <dbReference type="Pfam" id="PF24827"/>
    </source>
</evidence>
<name>A0A927IJY0_9BACT</name>
<comment type="cofactor">
    <cofactor evidence="1">
        <name>Zn(2+)</name>
        <dbReference type="ChEBI" id="CHEBI:29105"/>
    </cofactor>
</comment>
<keyword evidence="3" id="KW-0378">Hydrolase</keyword>
<evidence type="ECO:0000256" key="3">
    <source>
        <dbReference type="ARBA" id="ARBA00022801"/>
    </source>
</evidence>
<keyword evidence="2" id="KW-0479">Metal-binding</keyword>
<dbReference type="PANTHER" id="PTHR37326:SF1">
    <property type="entry name" value="BLL3975 PROTEIN"/>
    <property type="match status" value="1"/>
</dbReference>
<dbReference type="InterPro" id="IPR055438">
    <property type="entry name" value="AstE_AspA_cat"/>
</dbReference>
<accession>A0A927IJY0</accession>
<evidence type="ECO:0000313" key="6">
    <source>
        <dbReference type="EMBL" id="MBD5782263.1"/>
    </source>
</evidence>
<proteinExistence type="predicted"/>
<dbReference type="GO" id="GO:0046872">
    <property type="term" value="F:metal ion binding"/>
    <property type="evidence" value="ECO:0007669"/>
    <property type="project" value="UniProtKB-KW"/>
</dbReference>
<feature type="domain" description="Succinylglutamate desuccinylase/Aspartoacylase catalytic" evidence="5">
    <location>
        <begin position="49"/>
        <end position="229"/>
    </location>
</feature>
<dbReference type="Gene3D" id="3.40.630.10">
    <property type="entry name" value="Zn peptidases"/>
    <property type="match status" value="1"/>
</dbReference>
<organism evidence="6 7">
    <name type="scientific">Pelagicoccus enzymogenes</name>
    <dbReference type="NCBI Taxonomy" id="2773457"/>
    <lineage>
        <taxon>Bacteria</taxon>
        <taxon>Pseudomonadati</taxon>
        <taxon>Verrucomicrobiota</taxon>
        <taxon>Opitutia</taxon>
        <taxon>Puniceicoccales</taxon>
        <taxon>Pelagicoccaceae</taxon>
        <taxon>Pelagicoccus</taxon>
    </lineage>
</organism>
<dbReference type="GO" id="GO:0016788">
    <property type="term" value="F:hydrolase activity, acting on ester bonds"/>
    <property type="evidence" value="ECO:0007669"/>
    <property type="project" value="InterPro"/>
</dbReference>
<evidence type="ECO:0000256" key="1">
    <source>
        <dbReference type="ARBA" id="ARBA00001947"/>
    </source>
</evidence>
<dbReference type="CDD" id="cd06251">
    <property type="entry name" value="M14_ASTE_ASPA-like"/>
    <property type="match status" value="1"/>
</dbReference>
<dbReference type="InterPro" id="IPR043795">
    <property type="entry name" value="N-alpha-Ac-DABA-like"/>
</dbReference>